<dbReference type="InterPro" id="IPR027417">
    <property type="entry name" value="P-loop_NTPase"/>
</dbReference>
<name>A0A840EX84_9FLAO</name>
<organism evidence="13 14">
    <name type="scientific">Mesonia hippocampi</name>
    <dbReference type="NCBI Taxonomy" id="1628250"/>
    <lineage>
        <taxon>Bacteria</taxon>
        <taxon>Pseudomonadati</taxon>
        <taxon>Bacteroidota</taxon>
        <taxon>Flavobacteriia</taxon>
        <taxon>Flavobacteriales</taxon>
        <taxon>Flavobacteriaceae</taxon>
        <taxon>Mesonia</taxon>
    </lineage>
</organism>
<evidence type="ECO:0000313" key="13">
    <source>
        <dbReference type="EMBL" id="MBB4118674.1"/>
    </source>
</evidence>
<evidence type="ECO:0000256" key="1">
    <source>
        <dbReference type="ARBA" id="ARBA00022490"/>
    </source>
</evidence>
<dbReference type="InterPro" id="IPR004881">
    <property type="entry name" value="Ribosome_biogen_GTPase_RsgA"/>
</dbReference>
<dbReference type="Pfam" id="PF16745">
    <property type="entry name" value="RsgA_N"/>
    <property type="match status" value="1"/>
</dbReference>
<keyword evidence="9 10" id="KW-0342">GTP-binding</keyword>
<dbReference type="PANTHER" id="PTHR32120">
    <property type="entry name" value="SMALL RIBOSOMAL SUBUNIT BIOGENESIS GTPASE RSGA"/>
    <property type="match status" value="1"/>
</dbReference>
<keyword evidence="14" id="KW-1185">Reference proteome</keyword>
<evidence type="ECO:0000259" key="11">
    <source>
        <dbReference type="PROSITE" id="PS50936"/>
    </source>
</evidence>
<comment type="subcellular location">
    <subcellularLocation>
        <location evidence="10">Cytoplasm</location>
    </subcellularLocation>
</comment>
<feature type="domain" description="EngC GTPase" evidence="11">
    <location>
        <begin position="90"/>
        <end position="240"/>
    </location>
</feature>
<dbReference type="EMBL" id="JACIFO010000003">
    <property type="protein sequence ID" value="MBB4118674.1"/>
    <property type="molecule type" value="Genomic_DNA"/>
</dbReference>
<dbReference type="EC" id="3.6.1.-" evidence="10"/>
<feature type="binding site" evidence="10">
    <location>
        <begin position="184"/>
        <end position="192"/>
    </location>
    <ligand>
        <name>GTP</name>
        <dbReference type="ChEBI" id="CHEBI:37565"/>
    </ligand>
</feature>
<dbReference type="NCBIfam" id="TIGR00157">
    <property type="entry name" value="ribosome small subunit-dependent GTPase A"/>
    <property type="match status" value="1"/>
</dbReference>
<dbReference type="PANTHER" id="PTHR32120:SF11">
    <property type="entry name" value="SMALL RIBOSOMAL SUBUNIT BIOGENESIS GTPASE RSGA 1, MITOCHONDRIAL-RELATED"/>
    <property type="match status" value="1"/>
</dbReference>
<dbReference type="GO" id="GO:0042274">
    <property type="term" value="P:ribosomal small subunit biogenesis"/>
    <property type="evidence" value="ECO:0007669"/>
    <property type="project" value="UniProtKB-UniRule"/>
</dbReference>
<evidence type="ECO:0000256" key="3">
    <source>
        <dbReference type="ARBA" id="ARBA00022723"/>
    </source>
</evidence>
<evidence type="ECO:0000256" key="10">
    <source>
        <dbReference type="HAMAP-Rule" id="MF_01820"/>
    </source>
</evidence>
<evidence type="ECO:0000256" key="4">
    <source>
        <dbReference type="ARBA" id="ARBA00022730"/>
    </source>
</evidence>
<comment type="caution">
    <text evidence="13">The sequence shown here is derived from an EMBL/GenBank/DDBJ whole genome shotgun (WGS) entry which is preliminary data.</text>
</comment>
<dbReference type="HAMAP" id="MF_01820">
    <property type="entry name" value="GTPase_RsgA"/>
    <property type="match status" value="1"/>
</dbReference>
<proteinExistence type="inferred from homology"/>
<dbReference type="InterPro" id="IPR031944">
    <property type="entry name" value="RsgA_N"/>
</dbReference>
<feature type="binding site" evidence="10">
    <location>
        <position position="271"/>
    </location>
    <ligand>
        <name>Zn(2+)</name>
        <dbReference type="ChEBI" id="CHEBI:29105"/>
    </ligand>
</feature>
<dbReference type="Proteomes" id="UP000553034">
    <property type="component" value="Unassembled WGS sequence"/>
</dbReference>
<keyword evidence="6 10" id="KW-0378">Hydrolase</keyword>
<evidence type="ECO:0000256" key="2">
    <source>
        <dbReference type="ARBA" id="ARBA00022517"/>
    </source>
</evidence>
<dbReference type="GO" id="GO:0005525">
    <property type="term" value="F:GTP binding"/>
    <property type="evidence" value="ECO:0007669"/>
    <property type="project" value="UniProtKB-UniRule"/>
</dbReference>
<dbReference type="InterPro" id="IPR010914">
    <property type="entry name" value="RsgA_GTPase_dom"/>
</dbReference>
<dbReference type="SUPFAM" id="SSF50249">
    <property type="entry name" value="Nucleic acid-binding proteins"/>
    <property type="match status" value="1"/>
</dbReference>
<accession>A0A840EX84</accession>
<dbReference type="Gene3D" id="2.40.50.140">
    <property type="entry name" value="Nucleic acid-binding proteins"/>
    <property type="match status" value="1"/>
</dbReference>
<evidence type="ECO:0000256" key="6">
    <source>
        <dbReference type="ARBA" id="ARBA00022801"/>
    </source>
</evidence>
<evidence type="ECO:0000256" key="5">
    <source>
        <dbReference type="ARBA" id="ARBA00022741"/>
    </source>
</evidence>
<keyword evidence="4 10" id="KW-0699">rRNA-binding</keyword>
<dbReference type="CDD" id="cd04466">
    <property type="entry name" value="S1_YloQ_GTPase"/>
    <property type="match status" value="1"/>
</dbReference>
<reference evidence="13 14" key="1">
    <citation type="submission" date="2020-08" db="EMBL/GenBank/DDBJ databases">
        <title>Genomic Encyclopedia of Type Strains, Phase IV (KMG-IV): sequencing the most valuable type-strain genomes for metagenomic binning, comparative biology and taxonomic classification.</title>
        <authorList>
            <person name="Goeker M."/>
        </authorList>
    </citation>
    <scope>NUCLEOTIDE SEQUENCE [LARGE SCALE GENOMIC DNA]</scope>
    <source>
        <strain evidence="13 14">DSM 29568</strain>
    </source>
</reference>
<dbReference type="Gene3D" id="3.40.50.300">
    <property type="entry name" value="P-loop containing nucleotide triphosphate hydrolases"/>
    <property type="match status" value="1"/>
</dbReference>
<keyword evidence="8 10" id="KW-0694">RNA-binding</keyword>
<keyword evidence="2 10" id="KW-0690">Ribosome biogenesis</keyword>
<evidence type="ECO:0000256" key="8">
    <source>
        <dbReference type="ARBA" id="ARBA00022884"/>
    </source>
</evidence>
<feature type="domain" description="CP-type G" evidence="12">
    <location>
        <begin position="81"/>
        <end position="242"/>
    </location>
</feature>
<comment type="subunit">
    <text evidence="10">Monomer. Associates with 30S ribosomal subunit, binds 16S rRNA.</text>
</comment>
<dbReference type="GO" id="GO:0019843">
    <property type="term" value="F:rRNA binding"/>
    <property type="evidence" value="ECO:0007669"/>
    <property type="project" value="UniProtKB-KW"/>
</dbReference>
<dbReference type="SUPFAM" id="SSF52540">
    <property type="entry name" value="P-loop containing nucleoside triphosphate hydrolases"/>
    <property type="match status" value="1"/>
</dbReference>
<evidence type="ECO:0000313" key="14">
    <source>
        <dbReference type="Proteomes" id="UP000553034"/>
    </source>
</evidence>
<feature type="binding site" evidence="10">
    <location>
        <position position="273"/>
    </location>
    <ligand>
        <name>Zn(2+)</name>
        <dbReference type="ChEBI" id="CHEBI:29105"/>
    </ligand>
</feature>
<feature type="binding site" evidence="10">
    <location>
        <begin position="130"/>
        <end position="133"/>
    </location>
    <ligand>
        <name>GTP</name>
        <dbReference type="ChEBI" id="CHEBI:37565"/>
    </ligand>
</feature>
<dbReference type="Gene3D" id="1.10.40.50">
    <property type="entry name" value="Probable gtpase engc, domain 3"/>
    <property type="match status" value="1"/>
</dbReference>
<dbReference type="PROSITE" id="PS50936">
    <property type="entry name" value="ENGC_GTPASE"/>
    <property type="match status" value="1"/>
</dbReference>
<comment type="cofactor">
    <cofactor evidence="10">
        <name>Zn(2+)</name>
        <dbReference type="ChEBI" id="CHEBI:29105"/>
    </cofactor>
    <text evidence="10">Binds 1 zinc ion per subunit.</text>
</comment>
<comment type="function">
    <text evidence="10">One of several proteins that assist in the late maturation steps of the functional core of the 30S ribosomal subunit. Helps release RbfA from mature subunits. May play a role in the assembly of ribosomal proteins into the subunit. Circularly permuted GTPase that catalyzes slow GTP hydrolysis, GTPase activity is stimulated by the 30S ribosomal subunit.</text>
</comment>
<dbReference type="GO" id="GO:0003924">
    <property type="term" value="F:GTPase activity"/>
    <property type="evidence" value="ECO:0007669"/>
    <property type="project" value="UniProtKB-UniRule"/>
</dbReference>
<dbReference type="InterPro" id="IPR030378">
    <property type="entry name" value="G_CP_dom"/>
</dbReference>
<dbReference type="AlphaFoldDB" id="A0A840EX84"/>
<dbReference type="CDD" id="cd01854">
    <property type="entry name" value="YjeQ_EngC"/>
    <property type="match status" value="1"/>
</dbReference>
<dbReference type="Pfam" id="PF03193">
    <property type="entry name" value="RsgA_GTPase"/>
    <property type="match status" value="1"/>
</dbReference>
<evidence type="ECO:0000256" key="7">
    <source>
        <dbReference type="ARBA" id="ARBA00022833"/>
    </source>
</evidence>
<dbReference type="GO" id="GO:0005737">
    <property type="term" value="C:cytoplasm"/>
    <property type="evidence" value="ECO:0007669"/>
    <property type="project" value="UniProtKB-SubCell"/>
</dbReference>
<comment type="similarity">
    <text evidence="10">Belongs to the TRAFAC class YlqF/YawG GTPase family. RsgA subfamily.</text>
</comment>
<keyword evidence="1 10" id="KW-0963">Cytoplasm</keyword>
<feature type="binding site" evidence="10">
    <location>
        <position position="266"/>
    </location>
    <ligand>
        <name>Zn(2+)</name>
        <dbReference type="ChEBI" id="CHEBI:29105"/>
    </ligand>
</feature>
<keyword evidence="5 10" id="KW-0547">Nucleotide-binding</keyword>
<keyword evidence="7 10" id="KW-0862">Zinc</keyword>
<sequence length="319" mass="36325">MIEGIVYKSTGSWYAVKTKDNLTYSCRLKGKFRLKGIKNTNPVAVGDKVKFKLEETADETIGVIQEIAPRHNYIIRKSVNLSKQTHIIAANIDLALLVITLNNPPTFTTFIDRFLVTAEAYHIPVILLFNKVDTYSETEKDEIRYLMALYREIGYTCMPISAKTGFNVDKLKLAMKDKTCLFSGHSGVGKSTIINNLDADLTLKTAEISQQHLQGQHTTTFAEMYDLPFGARIIDTPGIKGFGIVEIEKQELGNYFPEFFNKKQDCKFNNCLHLNEPKCAVKDALENDEIAWSRYKSYLQILEGEEENYRTDIYKNKDS</sequence>
<evidence type="ECO:0000259" key="12">
    <source>
        <dbReference type="PROSITE" id="PS51721"/>
    </source>
</evidence>
<dbReference type="InterPro" id="IPR012340">
    <property type="entry name" value="NA-bd_OB-fold"/>
</dbReference>
<feature type="binding site" evidence="10">
    <location>
        <position position="279"/>
    </location>
    <ligand>
        <name>Zn(2+)</name>
        <dbReference type="ChEBI" id="CHEBI:29105"/>
    </ligand>
</feature>
<protein>
    <recommendedName>
        <fullName evidence="10">Small ribosomal subunit biogenesis GTPase RsgA</fullName>
        <ecNumber evidence="10">3.6.1.-</ecNumber>
    </recommendedName>
</protein>
<keyword evidence="3 10" id="KW-0479">Metal-binding</keyword>
<evidence type="ECO:0000256" key="9">
    <source>
        <dbReference type="ARBA" id="ARBA00023134"/>
    </source>
</evidence>
<dbReference type="PROSITE" id="PS51721">
    <property type="entry name" value="G_CP"/>
    <property type="match status" value="1"/>
</dbReference>
<gene>
    <name evidence="10" type="primary">rsgA</name>
    <name evidence="13" type="ORF">GGR32_000954</name>
</gene>
<dbReference type="GO" id="GO:0046872">
    <property type="term" value="F:metal ion binding"/>
    <property type="evidence" value="ECO:0007669"/>
    <property type="project" value="UniProtKB-KW"/>
</dbReference>